<feature type="binding site" evidence="7">
    <location>
        <position position="59"/>
    </location>
    <ligand>
        <name>Zn(2+)</name>
        <dbReference type="ChEBI" id="CHEBI:29105"/>
        <note>catalytic</note>
    </ligand>
</feature>
<protein>
    <recommendedName>
        <fullName evidence="7">tRNA-specific adenosine deaminase</fullName>
        <ecNumber evidence="7">3.5.4.33</ecNumber>
    </recommendedName>
</protein>
<dbReference type="HAMAP" id="MF_00972">
    <property type="entry name" value="tRNA_aden_deaminase"/>
    <property type="match status" value="1"/>
</dbReference>
<evidence type="ECO:0000256" key="3">
    <source>
        <dbReference type="ARBA" id="ARBA00022723"/>
    </source>
</evidence>
<organism evidence="9 10">
    <name type="scientific">Wohlfahrtiimonas chitiniclastica SH04</name>
    <dbReference type="NCBI Taxonomy" id="1261130"/>
    <lineage>
        <taxon>Bacteria</taxon>
        <taxon>Pseudomonadati</taxon>
        <taxon>Pseudomonadota</taxon>
        <taxon>Gammaproteobacteria</taxon>
        <taxon>Cardiobacteriales</taxon>
        <taxon>Ignatzschineriaceae</taxon>
        <taxon>Wohlfahrtiimonas</taxon>
    </lineage>
</organism>
<dbReference type="Proteomes" id="UP000011617">
    <property type="component" value="Unassembled WGS sequence"/>
</dbReference>
<evidence type="ECO:0000256" key="6">
    <source>
        <dbReference type="ARBA" id="ARBA00048045"/>
    </source>
</evidence>
<name>L8Y2C4_9GAMM</name>
<dbReference type="EC" id="3.5.4.33" evidence="7"/>
<keyword evidence="10" id="KW-1185">Reference proteome</keyword>
<dbReference type="OrthoDB" id="9802676at2"/>
<dbReference type="InterPro" id="IPR016193">
    <property type="entry name" value="Cytidine_deaminase-like"/>
</dbReference>
<dbReference type="PATRIC" id="fig|1261130.3.peg.214"/>
<comment type="caution">
    <text evidence="9">The sequence shown here is derived from an EMBL/GenBank/DDBJ whole genome shotgun (WGS) entry which is preliminary data.</text>
</comment>
<evidence type="ECO:0000256" key="7">
    <source>
        <dbReference type="HAMAP-Rule" id="MF_00972"/>
    </source>
</evidence>
<dbReference type="NCBIfam" id="NF008113">
    <property type="entry name" value="PRK10860.1"/>
    <property type="match status" value="1"/>
</dbReference>
<dbReference type="FunFam" id="3.40.140.10:FF:000005">
    <property type="entry name" value="tRNA-specific adenosine deaminase"/>
    <property type="match status" value="1"/>
</dbReference>
<evidence type="ECO:0000256" key="5">
    <source>
        <dbReference type="ARBA" id="ARBA00022833"/>
    </source>
</evidence>
<sequence>MMAEEIEPQDEFFMREALVEAQKAAAIGEIPIGAVIVKDGQIIARGFNESITTNDPTAHAEIVAIRRAGQALNNYRLIDCELYVTLEPCMMCAGSFVHSRLKRIIFGAGDSRHGALGTQLNVNTFASFNHRVMITQAVLAEECRTLIQSFFKERRQQQKSSRRE</sequence>
<gene>
    <name evidence="7" type="primary">tadA</name>
    <name evidence="9" type="ORF">F387_00008</name>
</gene>
<dbReference type="SUPFAM" id="SSF53927">
    <property type="entry name" value="Cytidine deaminase-like"/>
    <property type="match status" value="1"/>
</dbReference>
<dbReference type="AlphaFoldDB" id="L8Y2C4"/>
<dbReference type="CDD" id="cd01285">
    <property type="entry name" value="nucleoside_deaminase"/>
    <property type="match status" value="1"/>
</dbReference>
<evidence type="ECO:0000313" key="9">
    <source>
        <dbReference type="EMBL" id="ELV08616.1"/>
    </source>
</evidence>
<dbReference type="InterPro" id="IPR058535">
    <property type="entry name" value="MafB19-deam"/>
</dbReference>
<evidence type="ECO:0000256" key="4">
    <source>
        <dbReference type="ARBA" id="ARBA00022801"/>
    </source>
</evidence>
<evidence type="ECO:0000259" key="8">
    <source>
        <dbReference type="PROSITE" id="PS51747"/>
    </source>
</evidence>
<feature type="binding site" evidence="7">
    <location>
        <position position="89"/>
    </location>
    <ligand>
        <name>Zn(2+)</name>
        <dbReference type="ChEBI" id="CHEBI:29105"/>
        <note>catalytic</note>
    </ligand>
</feature>
<feature type="active site" description="Proton donor" evidence="7">
    <location>
        <position position="61"/>
    </location>
</feature>
<comment type="cofactor">
    <cofactor evidence="7">
        <name>Zn(2+)</name>
        <dbReference type="ChEBI" id="CHEBI:29105"/>
    </cofactor>
    <text evidence="7">Binds 1 zinc ion per subunit.</text>
</comment>
<dbReference type="GO" id="GO:0002100">
    <property type="term" value="P:tRNA wobble adenosine to inosine editing"/>
    <property type="evidence" value="ECO:0007669"/>
    <property type="project" value="UniProtKB-UniRule"/>
</dbReference>
<feature type="binding site" evidence="7">
    <location>
        <position position="92"/>
    </location>
    <ligand>
        <name>Zn(2+)</name>
        <dbReference type="ChEBI" id="CHEBI:29105"/>
        <note>catalytic</note>
    </ligand>
</feature>
<comment type="function">
    <text evidence="7">Catalyzes the deamination of adenosine to inosine at the wobble position 34 of tRNA(Arg2).</text>
</comment>
<dbReference type="InterPro" id="IPR028883">
    <property type="entry name" value="tRNA_aden_deaminase"/>
</dbReference>
<dbReference type="InterPro" id="IPR002125">
    <property type="entry name" value="CMP_dCMP_dom"/>
</dbReference>
<dbReference type="HOGENOM" id="CLU_025810_3_0_6"/>
<dbReference type="PANTHER" id="PTHR11079">
    <property type="entry name" value="CYTOSINE DEAMINASE FAMILY MEMBER"/>
    <property type="match status" value="1"/>
</dbReference>
<evidence type="ECO:0000256" key="1">
    <source>
        <dbReference type="ARBA" id="ARBA00011738"/>
    </source>
</evidence>
<reference evidence="9 10" key="1">
    <citation type="journal article" date="2013" name="Genome Announc.">
        <title>Complete Genome Sequence of Wohlfahrtiimonas chitiniclastica Strain SH04, Isolated from Chrysomya megacephala Collected from Pudong International Airport in China.</title>
        <authorList>
            <person name="Cao X.M."/>
            <person name="Chen T."/>
            <person name="Xu L.Z."/>
            <person name="Yao L.S."/>
            <person name="Qi J."/>
            <person name="Zhang X.L."/>
            <person name="Yan Q.L."/>
            <person name="Deng Y.H."/>
            <person name="Guo T.Y."/>
            <person name="Wang J."/>
            <person name="Hu K.X."/>
            <person name="Xu B.L."/>
        </authorList>
    </citation>
    <scope>NUCLEOTIDE SEQUENCE [LARGE SCALE GENOMIC DNA]</scope>
    <source>
        <strain evidence="9 10">SH04</strain>
    </source>
</reference>
<evidence type="ECO:0000313" key="10">
    <source>
        <dbReference type="Proteomes" id="UP000011617"/>
    </source>
</evidence>
<keyword evidence="2 7" id="KW-0819">tRNA processing</keyword>
<dbReference type="EMBL" id="AOBV01000002">
    <property type="protein sequence ID" value="ELV08616.1"/>
    <property type="molecule type" value="Genomic_DNA"/>
</dbReference>
<dbReference type="PROSITE" id="PS51747">
    <property type="entry name" value="CYT_DCMP_DEAMINASES_2"/>
    <property type="match status" value="1"/>
</dbReference>
<accession>L8Y2C4</accession>
<comment type="catalytic activity">
    <reaction evidence="6 7">
        <text>adenosine(34) in tRNA + H2O + H(+) = inosine(34) in tRNA + NH4(+)</text>
        <dbReference type="Rhea" id="RHEA:43168"/>
        <dbReference type="Rhea" id="RHEA-COMP:10373"/>
        <dbReference type="Rhea" id="RHEA-COMP:10374"/>
        <dbReference type="ChEBI" id="CHEBI:15377"/>
        <dbReference type="ChEBI" id="CHEBI:15378"/>
        <dbReference type="ChEBI" id="CHEBI:28938"/>
        <dbReference type="ChEBI" id="CHEBI:74411"/>
        <dbReference type="ChEBI" id="CHEBI:82852"/>
        <dbReference type="EC" id="3.5.4.33"/>
    </reaction>
</comment>
<dbReference type="GO" id="GO:0008270">
    <property type="term" value="F:zinc ion binding"/>
    <property type="evidence" value="ECO:0007669"/>
    <property type="project" value="UniProtKB-UniRule"/>
</dbReference>
<dbReference type="GO" id="GO:0052717">
    <property type="term" value="F:tRNA-specific adenosine-34 deaminase activity"/>
    <property type="evidence" value="ECO:0007669"/>
    <property type="project" value="UniProtKB-UniRule"/>
</dbReference>
<dbReference type="RefSeq" id="WP_008314398.1">
    <property type="nucleotide sequence ID" value="NZ_KB372778.1"/>
</dbReference>
<dbReference type="Pfam" id="PF14437">
    <property type="entry name" value="MafB19-deam"/>
    <property type="match status" value="1"/>
</dbReference>
<dbReference type="PANTHER" id="PTHR11079:SF202">
    <property type="entry name" value="TRNA-SPECIFIC ADENOSINE DEAMINASE"/>
    <property type="match status" value="1"/>
</dbReference>
<comment type="similarity">
    <text evidence="7">Belongs to the cytidine and deoxycytidylate deaminase family.</text>
</comment>
<comment type="subunit">
    <text evidence="1 7">Homodimer.</text>
</comment>
<evidence type="ECO:0000256" key="2">
    <source>
        <dbReference type="ARBA" id="ARBA00022694"/>
    </source>
</evidence>
<proteinExistence type="inferred from homology"/>
<dbReference type="GeneID" id="58262903"/>
<keyword evidence="5 7" id="KW-0862">Zinc</keyword>
<feature type="domain" description="CMP/dCMP-type deaminase" evidence="8">
    <location>
        <begin position="8"/>
        <end position="118"/>
    </location>
</feature>
<keyword evidence="3 7" id="KW-0479">Metal-binding</keyword>
<keyword evidence="4 7" id="KW-0378">Hydrolase</keyword>
<dbReference type="Gene3D" id="3.40.140.10">
    <property type="entry name" value="Cytidine Deaminase, domain 2"/>
    <property type="match status" value="1"/>
</dbReference>